<evidence type="ECO:0000313" key="2">
    <source>
        <dbReference type="Proteomes" id="UP001161389"/>
    </source>
</evidence>
<sequence length="172" mass="20362">MRRFKSLPEDDQAKLRDQFLDIEKAIAVEETPVYTYLAISVFDHWLTRSEFYEHLVDVSDKEQDIRNQALYSFSKKVISETQVLNFKWARSKGKQIVKFRDFTSREAKFEYFLPAVSESDKNFFQSVLPDLGIIFLENYEDTNIMYLKDISVKPKIEKWASESGVFCLEKWA</sequence>
<dbReference type="Proteomes" id="UP001161389">
    <property type="component" value="Unassembled WGS sequence"/>
</dbReference>
<gene>
    <name evidence="1" type="ORF">GCM10007876_31810</name>
</gene>
<name>A0AA37SE94_9GAMM</name>
<proteinExistence type="predicted"/>
<protein>
    <submittedName>
        <fullName evidence="1">Uncharacterized protein</fullName>
    </submittedName>
</protein>
<dbReference type="AlphaFoldDB" id="A0AA37SE94"/>
<evidence type="ECO:0000313" key="1">
    <source>
        <dbReference type="EMBL" id="GLQ32702.1"/>
    </source>
</evidence>
<dbReference type="EMBL" id="BSNM01000016">
    <property type="protein sequence ID" value="GLQ32702.1"/>
    <property type="molecule type" value="Genomic_DNA"/>
</dbReference>
<dbReference type="RefSeq" id="WP_284382797.1">
    <property type="nucleotide sequence ID" value="NZ_BSNM01000016.1"/>
</dbReference>
<organism evidence="1 2">
    <name type="scientific">Litoribrevibacter albus</name>
    <dbReference type="NCBI Taxonomy" id="1473156"/>
    <lineage>
        <taxon>Bacteria</taxon>
        <taxon>Pseudomonadati</taxon>
        <taxon>Pseudomonadota</taxon>
        <taxon>Gammaproteobacteria</taxon>
        <taxon>Oceanospirillales</taxon>
        <taxon>Oceanospirillaceae</taxon>
        <taxon>Litoribrevibacter</taxon>
    </lineage>
</organism>
<accession>A0AA37SE94</accession>
<keyword evidence="2" id="KW-1185">Reference proteome</keyword>
<reference evidence="1" key="1">
    <citation type="journal article" date="2014" name="Int. J. Syst. Evol. Microbiol.">
        <title>Complete genome sequence of Corynebacterium casei LMG S-19264T (=DSM 44701T), isolated from a smear-ripened cheese.</title>
        <authorList>
            <consortium name="US DOE Joint Genome Institute (JGI-PGF)"/>
            <person name="Walter F."/>
            <person name="Albersmeier A."/>
            <person name="Kalinowski J."/>
            <person name="Ruckert C."/>
        </authorList>
    </citation>
    <scope>NUCLEOTIDE SEQUENCE</scope>
    <source>
        <strain evidence="1">NBRC 110071</strain>
    </source>
</reference>
<comment type="caution">
    <text evidence="1">The sequence shown here is derived from an EMBL/GenBank/DDBJ whole genome shotgun (WGS) entry which is preliminary data.</text>
</comment>
<reference evidence="1" key="2">
    <citation type="submission" date="2023-01" db="EMBL/GenBank/DDBJ databases">
        <title>Draft genome sequence of Litoribrevibacter albus strain NBRC 110071.</title>
        <authorList>
            <person name="Sun Q."/>
            <person name="Mori K."/>
        </authorList>
    </citation>
    <scope>NUCLEOTIDE SEQUENCE</scope>
    <source>
        <strain evidence="1">NBRC 110071</strain>
    </source>
</reference>